<dbReference type="EMBL" id="JACSEA010000006">
    <property type="protein sequence ID" value="KAF7398878.1"/>
    <property type="molecule type" value="Genomic_DNA"/>
</dbReference>
<dbReference type="CDD" id="cd00160">
    <property type="entry name" value="RhoGEF"/>
    <property type="match status" value="1"/>
</dbReference>
<dbReference type="SMART" id="SM00325">
    <property type="entry name" value="RhoGEF"/>
    <property type="match status" value="1"/>
</dbReference>
<dbReference type="Pfam" id="PF00621">
    <property type="entry name" value="RhoGEF"/>
    <property type="match status" value="1"/>
</dbReference>
<dbReference type="InterPro" id="IPR011993">
    <property type="entry name" value="PH-like_dom_sf"/>
</dbReference>
<dbReference type="PANTHER" id="PTHR46006">
    <property type="entry name" value="RHO GUANINE NUCLEOTIDE EXCHANGE FACTOR AT 64C, ISOFORM A"/>
    <property type="match status" value="1"/>
</dbReference>
<name>A0A834K2E3_VESVU</name>
<proteinExistence type="predicted"/>
<dbReference type="PROSITE" id="PS00741">
    <property type="entry name" value="DH_1"/>
    <property type="match status" value="1"/>
</dbReference>
<evidence type="ECO:0000256" key="1">
    <source>
        <dbReference type="ARBA" id="ARBA00004496"/>
    </source>
</evidence>
<dbReference type="InterPro" id="IPR001331">
    <property type="entry name" value="GDS_CDC24_CS"/>
</dbReference>
<dbReference type="GO" id="GO:0005085">
    <property type="term" value="F:guanyl-nucleotide exchange factor activity"/>
    <property type="evidence" value="ECO:0007669"/>
    <property type="project" value="InterPro"/>
</dbReference>
<dbReference type="InterPro" id="IPR051480">
    <property type="entry name" value="Endocytic_GEF_Adapter"/>
</dbReference>
<dbReference type="InterPro" id="IPR000219">
    <property type="entry name" value="DH_dom"/>
</dbReference>
<sequence length="501" mass="57987">MGDDCNVTIKETFQEPRKRFWLRSRKRPKSDVVSVNSMDISIESDAGKKKKRRRITEVASSIFSSSTLSIKVGNTLHRSFSIQQNTDDFSFTDEDAHTNTIKKKRRNSSSGTNNFTLRSWLLDIANANIRETLNSTLGQKEVKRQEAIYELCCGENLLLDELTILRDHYYEPLISSNIFSPEEIRTLFSDLTNLIEIHSNLRDELINLRDCSGFTDNVGATIFNWLPKLTEPYLERCRTQVWARHLLEEKKATNKRFQVFLKRRLGSPHSLDLWAYLDVPRSRIVKYPLLIKEILRHTTVDHSDQIPLKESINKLTELLQNIDKAMGKAECKLAQTKINIKNEYDLTECINNATELITEGQLKDPRGMKLHCFLFDTCFAMTRSTRRIPKKYNLSSPVIPREQISLYAEQKNCTDFGFKIGDYFLVSEDKHGKRHWTDACNKIINSLNTKENNGSENKPNLILPTPNRSIRKSGNSTYENFTFSLKKNILKQKQNSISFDK</sequence>
<dbReference type="AlphaFoldDB" id="A0A834K2E3"/>
<dbReference type="InterPro" id="IPR035899">
    <property type="entry name" value="DBL_dom_sf"/>
</dbReference>
<keyword evidence="5" id="KW-1185">Reference proteome</keyword>
<dbReference type="Gene3D" id="1.20.900.10">
    <property type="entry name" value="Dbl homology (DH) domain"/>
    <property type="match status" value="1"/>
</dbReference>
<dbReference type="Proteomes" id="UP000614350">
    <property type="component" value="Unassembled WGS sequence"/>
</dbReference>
<organism evidence="4 5">
    <name type="scientific">Vespula vulgaris</name>
    <name type="common">Yellow jacket</name>
    <name type="synonym">Wasp</name>
    <dbReference type="NCBI Taxonomy" id="7454"/>
    <lineage>
        <taxon>Eukaryota</taxon>
        <taxon>Metazoa</taxon>
        <taxon>Ecdysozoa</taxon>
        <taxon>Arthropoda</taxon>
        <taxon>Hexapoda</taxon>
        <taxon>Insecta</taxon>
        <taxon>Pterygota</taxon>
        <taxon>Neoptera</taxon>
        <taxon>Endopterygota</taxon>
        <taxon>Hymenoptera</taxon>
        <taxon>Apocrita</taxon>
        <taxon>Aculeata</taxon>
        <taxon>Vespoidea</taxon>
        <taxon>Vespidae</taxon>
        <taxon>Vespinae</taxon>
        <taxon>Vespula</taxon>
    </lineage>
</organism>
<comment type="caution">
    <text evidence="4">The sequence shown here is derived from an EMBL/GenBank/DDBJ whole genome shotgun (WGS) entry which is preliminary data.</text>
</comment>
<dbReference type="PANTHER" id="PTHR46006:SF8">
    <property type="entry name" value="DH DOMAIN-CONTAINING PROTEIN"/>
    <property type="match status" value="1"/>
</dbReference>
<gene>
    <name evidence="4" type="ORF">HZH66_006775</name>
</gene>
<dbReference type="GO" id="GO:0005737">
    <property type="term" value="C:cytoplasm"/>
    <property type="evidence" value="ECO:0007669"/>
    <property type="project" value="UniProtKB-SubCell"/>
</dbReference>
<comment type="subcellular location">
    <subcellularLocation>
        <location evidence="1">Cytoplasm</location>
    </subcellularLocation>
</comment>
<evidence type="ECO:0000259" key="3">
    <source>
        <dbReference type="PROSITE" id="PS50010"/>
    </source>
</evidence>
<protein>
    <recommendedName>
        <fullName evidence="3">DH domain-containing protein</fullName>
    </recommendedName>
</protein>
<reference evidence="4" key="1">
    <citation type="journal article" date="2020" name="G3 (Bethesda)">
        <title>High-Quality Assemblies for Three Invasive Social Wasps from the &lt;i&gt;Vespula&lt;/i&gt; Genus.</title>
        <authorList>
            <person name="Harrop T.W.R."/>
            <person name="Guhlin J."/>
            <person name="McLaughlin G.M."/>
            <person name="Permina E."/>
            <person name="Stockwell P."/>
            <person name="Gilligan J."/>
            <person name="Le Lec M.F."/>
            <person name="Gruber M.A.M."/>
            <person name="Quinn O."/>
            <person name="Lovegrove M."/>
            <person name="Duncan E.J."/>
            <person name="Remnant E.J."/>
            <person name="Van Eeckhoven J."/>
            <person name="Graham B."/>
            <person name="Knapp R.A."/>
            <person name="Langford K.W."/>
            <person name="Kronenberg Z."/>
            <person name="Press M.O."/>
            <person name="Eacker S.M."/>
            <person name="Wilson-Rankin E.E."/>
            <person name="Purcell J."/>
            <person name="Lester P.J."/>
            <person name="Dearden P.K."/>
        </authorList>
    </citation>
    <scope>NUCLEOTIDE SEQUENCE</scope>
    <source>
        <strain evidence="4">Marl-1</strain>
    </source>
</reference>
<evidence type="ECO:0000256" key="2">
    <source>
        <dbReference type="ARBA" id="ARBA00022490"/>
    </source>
</evidence>
<dbReference type="Gene3D" id="2.30.29.30">
    <property type="entry name" value="Pleckstrin-homology domain (PH domain)/Phosphotyrosine-binding domain (PTB)"/>
    <property type="match status" value="1"/>
</dbReference>
<keyword evidence="2" id="KW-0963">Cytoplasm</keyword>
<evidence type="ECO:0000313" key="5">
    <source>
        <dbReference type="Proteomes" id="UP000614350"/>
    </source>
</evidence>
<dbReference type="PROSITE" id="PS50010">
    <property type="entry name" value="DH_2"/>
    <property type="match status" value="1"/>
</dbReference>
<dbReference type="GO" id="GO:0035556">
    <property type="term" value="P:intracellular signal transduction"/>
    <property type="evidence" value="ECO:0007669"/>
    <property type="project" value="InterPro"/>
</dbReference>
<dbReference type="GO" id="GO:0035025">
    <property type="term" value="P:positive regulation of Rho protein signal transduction"/>
    <property type="evidence" value="ECO:0007669"/>
    <property type="project" value="TreeGrafter"/>
</dbReference>
<evidence type="ECO:0000313" key="4">
    <source>
        <dbReference type="EMBL" id="KAF7398878.1"/>
    </source>
</evidence>
<accession>A0A834K2E3</accession>
<dbReference type="SUPFAM" id="SSF48065">
    <property type="entry name" value="DBL homology domain (DH-domain)"/>
    <property type="match status" value="1"/>
</dbReference>
<feature type="domain" description="DH" evidence="3">
    <location>
        <begin position="143"/>
        <end position="325"/>
    </location>
</feature>